<name>A0ABX0GBQ6_9RHOB</name>
<protein>
    <submittedName>
        <fullName evidence="1">Lycopene cyclase</fullName>
    </submittedName>
</protein>
<comment type="caution">
    <text evidence="1">The sequence shown here is derived from an EMBL/GenBank/DDBJ whole genome shotgun (WGS) entry which is preliminary data.</text>
</comment>
<gene>
    <name evidence="1" type="ORF">G8O29_16755</name>
</gene>
<dbReference type="Pfam" id="PF05834">
    <property type="entry name" value="Lycopene_cycl"/>
    <property type="match status" value="1"/>
</dbReference>
<dbReference type="EMBL" id="JAANHS010000021">
    <property type="protein sequence ID" value="NHB78367.1"/>
    <property type="molecule type" value="Genomic_DNA"/>
</dbReference>
<organism evidence="1 2">
    <name type="scientific">Rhodobacter calidifons</name>
    <dbReference type="NCBI Taxonomy" id="2715277"/>
    <lineage>
        <taxon>Bacteria</taxon>
        <taxon>Pseudomonadati</taxon>
        <taxon>Pseudomonadota</taxon>
        <taxon>Alphaproteobacteria</taxon>
        <taxon>Rhodobacterales</taxon>
        <taxon>Rhodobacter group</taxon>
        <taxon>Rhodobacter</taxon>
    </lineage>
</organism>
<evidence type="ECO:0000313" key="2">
    <source>
        <dbReference type="Proteomes" id="UP001515660"/>
    </source>
</evidence>
<evidence type="ECO:0000313" key="1">
    <source>
        <dbReference type="EMBL" id="NHB78367.1"/>
    </source>
</evidence>
<dbReference type="Proteomes" id="UP001515660">
    <property type="component" value="Unassembled WGS sequence"/>
</dbReference>
<keyword evidence="2" id="KW-1185">Reference proteome</keyword>
<dbReference type="RefSeq" id="WP_166404368.1">
    <property type="nucleotide sequence ID" value="NZ_JAANHS010000021.1"/>
</dbReference>
<proteinExistence type="predicted"/>
<dbReference type="Gene3D" id="3.50.50.60">
    <property type="entry name" value="FAD/NAD(P)-binding domain"/>
    <property type="match status" value="1"/>
</dbReference>
<reference evidence="1 2" key="1">
    <citation type="journal article" date="2022" name="Microorganisms">
        <title>Genome Sequence and Characterization of a Xanthorhodopsin-Containing, Aerobic Anoxygenic Phototrophic Rhodobacter Species, Isolated from Mesophilic Conditions at Yellowstone National Park.</title>
        <authorList>
            <person name="Kyndt J.A."/>
            <person name="Robertson S."/>
            <person name="Shoffstall I.B."/>
            <person name="Ramaley R.F."/>
            <person name="Meyer T.E."/>
        </authorList>
    </citation>
    <scope>NUCLEOTIDE SEQUENCE [LARGE SCALE GENOMIC DNA]</scope>
    <source>
        <strain evidence="1 2">M37P</strain>
    </source>
</reference>
<sequence length="369" mass="40604">MPRPDVDIAILGGGCAGLSLAVRLARVGRDLCVIEPRTSYSDDRAWSFWRTAPDPFEDCVRASWAHWDVSGPGGTVRRGSSRMQYQNVAAGPFYDRAQSVIADNPTAALSLGTSASSIRRLASGWQIETDAGTLTANHVVDTRPPRRAPSYGQFFLGWEIRTERAVFDPDRVHLMQFRKARSRGVDFVYTLPFARDRALVEVTSFAPENPGPDVFKAWLDAEIAALDPGRFEVLREEAGALPMHVGFADPRELGVIGMGLSGGAARPSTGYAFTRIQAQADHVFHALQRGTSPHPRLDGSATRFMDRVFLQVLQTMPERGPALFETLFRNAPPDRLERFLSGSTRAVDRLSVMRSLPTLPFLRAALVPA</sequence>
<dbReference type="InterPro" id="IPR036188">
    <property type="entry name" value="FAD/NAD-bd_sf"/>
</dbReference>
<accession>A0ABX0GBQ6</accession>
<dbReference type="SUPFAM" id="SSF51905">
    <property type="entry name" value="FAD/NAD(P)-binding domain"/>
    <property type="match status" value="1"/>
</dbReference>